<keyword evidence="6 8" id="KW-0539">Nucleus</keyword>
<feature type="domain" description="Homeobox" evidence="12">
    <location>
        <begin position="91"/>
        <end position="151"/>
    </location>
</feature>
<dbReference type="PANTHER" id="PTHR24326">
    <property type="entry name" value="HOMEOBOX-LEUCINE ZIPPER PROTEIN"/>
    <property type="match status" value="1"/>
</dbReference>
<dbReference type="PANTHER" id="PTHR24326:SF606">
    <property type="entry name" value="HOMEOBOX-LEUCINE ZIPPER PROTEIN ATHB-54"/>
    <property type="match status" value="1"/>
</dbReference>
<feature type="region of interest" description="Disordered" evidence="11">
    <location>
        <begin position="243"/>
        <end position="287"/>
    </location>
</feature>
<reference evidence="13" key="1">
    <citation type="journal article" date="2025" name="Foods">
        <title>Unveiling the Microbial Signatures of Arabica Coffee Cherries: Insights into Ripeness Specific Diversity, Functional Traits, and Implications for Quality and Safety.</title>
        <authorList>
            <consortium name="RefSeq"/>
            <person name="Tenea G.N."/>
            <person name="Cifuentes V."/>
            <person name="Reyes P."/>
            <person name="Cevallos-Vallejos M."/>
        </authorList>
    </citation>
    <scope>NUCLEOTIDE SEQUENCE [LARGE SCALE GENOMIC DNA]</scope>
</reference>
<keyword evidence="2 10" id="KW-0805">Transcription regulation</keyword>
<keyword evidence="4 8" id="KW-0371">Homeobox</keyword>
<dbReference type="InterPro" id="IPR009057">
    <property type="entry name" value="Homeodomain-like_sf"/>
</dbReference>
<evidence type="ECO:0000256" key="6">
    <source>
        <dbReference type="ARBA" id="ARBA00023242"/>
    </source>
</evidence>
<evidence type="ECO:0000256" key="2">
    <source>
        <dbReference type="ARBA" id="ARBA00023015"/>
    </source>
</evidence>
<evidence type="ECO:0000256" key="9">
    <source>
        <dbReference type="RuleBase" id="RU000682"/>
    </source>
</evidence>
<dbReference type="GO" id="GO:0045893">
    <property type="term" value="P:positive regulation of DNA-templated transcription"/>
    <property type="evidence" value="ECO:0007669"/>
    <property type="project" value="TreeGrafter"/>
</dbReference>
<name>A0A6P6XD64_COFAR</name>
<dbReference type="InterPro" id="IPR045224">
    <property type="entry name" value="HDZip_class_I_plant"/>
</dbReference>
<dbReference type="FunFam" id="1.10.10.60:FF:000144">
    <property type="entry name" value="homeobox-leucine zipper protein ATHB-6-like"/>
    <property type="match status" value="1"/>
</dbReference>
<dbReference type="Pfam" id="PF02183">
    <property type="entry name" value="HALZ"/>
    <property type="match status" value="1"/>
</dbReference>
<dbReference type="Gene3D" id="1.10.10.60">
    <property type="entry name" value="Homeodomain-like"/>
    <property type="match status" value="1"/>
</dbReference>
<dbReference type="Pfam" id="PF00046">
    <property type="entry name" value="Homeodomain"/>
    <property type="match status" value="1"/>
</dbReference>
<dbReference type="CDD" id="cd00086">
    <property type="entry name" value="homeodomain"/>
    <property type="match status" value="1"/>
</dbReference>
<dbReference type="SUPFAM" id="SSF46689">
    <property type="entry name" value="Homeodomain-like"/>
    <property type="match status" value="1"/>
</dbReference>
<organism evidence="13 14">
    <name type="scientific">Coffea arabica</name>
    <name type="common">Arabian coffee</name>
    <dbReference type="NCBI Taxonomy" id="13443"/>
    <lineage>
        <taxon>Eukaryota</taxon>
        <taxon>Viridiplantae</taxon>
        <taxon>Streptophyta</taxon>
        <taxon>Embryophyta</taxon>
        <taxon>Tracheophyta</taxon>
        <taxon>Spermatophyta</taxon>
        <taxon>Magnoliopsida</taxon>
        <taxon>eudicotyledons</taxon>
        <taxon>Gunneridae</taxon>
        <taxon>Pentapetalae</taxon>
        <taxon>asterids</taxon>
        <taxon>lamiids</taxon>
        <taxon>Gentianales</taxon>
        <taxon>Rubiaceae</taxon>
        <taxon>Ixoroideae</taxon>
        <taxon>Gardenieae complex</taxon>
        <taxon>Bertiereae - Coffeeae clade</taxon>
        <taxon>Coffeeae</taxon>
        <taxon>Coffea</taxon>
    </lineage>
</organism>
<evidence type="ECO:0000259" key="12">
    <source>
        <dbReference type="PROSITE" id="PS50071"/>
    </source>
</evidence>
<sequence length="331" mass="37503">MAGRTLVYGQGGAGGASNMSSFLLQNQRVGCSSSSQPHHDSLFISSSSPSFLGSRSMVSFEDVNGRKRSNNSFYHSYDQEERVDEELEEYFRQPEKKRRLTADQVLFLEKSFEDENKLEPERKAELAKELGLQPRQIAVWFQNRRARWKTKQLEKDYETLQASYDNLKADYDNLLKEKEQLKAEVVHMTEKLLLKEKENENSKLSHSSSLSAAPAKGSTADSACEDEVSKVSAVALKQEDLSSAKSDVLDSDSPHYTDGVHSSLLEPGDSSYALEQDQSDLSQDEEDDITKTLMHPAYLFLKMEDSDYHDPQSSCYYGFPVEDQAFGFWSY</sequence>
<comment type="function">
    <text evidence="10">Transcription factor.</text>
</comment>
<dbReference type="PRINTS" id="PR00031">
    <property type="entry name" value="HTHREPRESSR"/>
</dbReference>
<protein>
    <recommendedName>
        <fullName evidence="10">Homeobox-leucine zipper protein</fullName>
    </recommendedName>
    <alternativeName>
        <fullName evidence="10">HD-ZIP protein</fullName>
    </alternativeName>
    <alternativeName>
        <fullName evidence="10">Homeodomain transcription factor</fullName>
    </alternativeName>
</protein>
<dbReference type="InterPro" id="IPR017970">
    <property type="entry name" value="Homeobox_CS"/>
</dbReference>
<dbReference type="PROSITE" id="PS50071">
    <property type="entry name" value="HOMEOBOX_2"/>
    <property type="match status" value="1"/>
</dbReference>
<dbReference type="InterPro" id="IPR001356">
    <property type="entry name" value="HD"/>
</dbReference>
<dbReference type="SMART" id="SM00389">
    <property type="entry name" value="HOX"/>
    <property type="match status" value="1"/>
</dbReference>
<evidence type="ECO:0000313" key="13">
    <source>
        <dbReference type="Proteomes" id="UP001652660"/>
    </source>
</evidence>
<dbReference type="InterPro" id="IPR003106">
    <property type="entry name" value="Leu_zip_homeo"/>
</dbReference>
<comment type="similarity">
    <text evidence="7 10">Belongs to the HD-ZIP homeobox family. Class I subfamily.</text>
</comment>
<evidence type="ECO:0000256" key="7">
    <source>
        <dbReference type="ARBA" id="ARBA00025748"/>
    </source>
</evidence>
<evidence type="ECO:0000256" key="4">
    <source>
        <dbReference type="ARBA" id="ARBA00023155"/>
    </source>
</evidence>
<evidence type="ECO:0000256" key="3">
    <source>
        <dbReference type="ARBA" id="ARBA00023125"/>
    </source>
</evidence>
<dbReference type="Gene3D" id="1.20.5.400">
    <property type="match status" value="1"/>
</dbReference>
<dbReference type="PROSITE" id="PS00027">
    <property type="entry name" value="HOMEOBOX_1"/>
    <property type="match status" value="1"/>
</dbReference>
<reference evidence="14" key="2">
    <citation type="submission" date="2025-08" db="UniProtKB">
        <authorList>
            <consortium name="RefSeq"/>
        </authorList>
    </citation>
    <scope>IDENTIFICATION</scope>
    <source>
        <tissue evidence="14">Leaves</tissue>
    </source>
</reference>
<dbReference type="OrthoDB" id="6159439at2759"/>
<dbReference type="Proteomes" id="UP001652660">
    <property type="component" value="Chromosome 4e"/>
</dbReference>
<dbReference type="InterPro" id="IPR000047">
    <property type="entry name" value="HTH_motif"/>
</dbReference>
<evidence type="ECO:0000313" key="14">
    <source>
        <dbReference type="RefSeq" id="XP_027125743.1"/>
    </source>
</evidence>
<proteinExistence type="inferred from homology"/>
<evidence type="ECO:0000256" key="5">
    <source>
        <dbReference type="ARBA" id="ARBA00023163"/>
    </source>
</evidence>
<gene>
    <name evidence="14" type="primary">LOC113742188</name>
</gene>
<keyword evidence="13" id="KW-1185">Reference proteome</keyword>
<dbReference type="RefSeq" id="XP_027125743.1">
    <property type="nucleotide sequence ID" value="XM_027269942.2"/>
</dbReference>
<evidence type="ECO:0000256" key="10">
    <source>
        <dbReference type="RuleBase" id="RU369038"/>
    </source>
</evidence>
<keyword evidence="5 10" id="KW-0804">Transcription</keyword>
<dbReference type="GeneID" id="113742188"/>
<evidence type="ECO:0000256" key="8">
    <source>
        <dbReference type="PROSITE-ProRule" id="PRU00108"/>
    </source>
</evidence>
<dbReference type="GO" id="GO:0000981">
    <property type="term" value="F:DNA-binding transcription factor activity, RNA polymerase II-specific"/>
    <property type="evidence" value="ECO:0007669"/>
    <property type="project" value="UniProtKB-UniRule"/>
</dbReference>
<dbReference type="GO" id="GO:0000976">
    <property type="term" value="F:transcription cis-regulatory region binding"/>
    <property type="evidence" value="ECO:0007669"/>
    <property type="project" value="UniProtKB-ARBA"/>
</dbReference>
<evidence type="ECO:0000256" key="11">
    <source>
        <dbReference type="SAM" id="MobiDB-lite"/>
    </source>
</evidence>
<keyword evidence="3 8" id="KW-0238">DNA-binding</keyword>
<comment type="subcellular location">
    <subcellularLocation>
        <location evidence="1 8 9">Nucleus</location>
    </subcellularLocation>
</comment>
<evidence type="ECO:0000256" key="1">
    <source>
        <dbReference type="ARBA" id="ARBA00004123"/>
    </source>
</evidence>
<feature type="DNA-binding region" description="Homeobox" evidence="8">
    <location>
        <begin position="93"/>
        <end position="152"/>
    </location>
</feature>
<accession>A0A6P6XD64</accession>
<feature type="region of interest" description="Disordered" evidence="11">
    <location>
        <begin position="197"/>
        <end position="222"/>
    </location>
</feature>
<dbReference type="GO" id="GO:0005634">
    <property type="term" value="C:nucleus"/>
    <property type="evidence" value="ECO:0007669"/>
    <property type="project" value="UniProtKB-SubCell"/>
</dbReference>
<dbReference type="AlphaFoldDB" id="A0A6P6XD64"/>